<protein>
    <submittedName>
        <fullName evidence="1">Uncharacterized protein</fullName>
    </submittedName>
</protein>
<evidence type="ECO:0000313" key="1">
    <source>
        <dbReference type="EMBL" id="MBB3115288.1"/>
    </source>
</evidence>
<sequence length="322" mass="35190">MNLKPVSARKLRSGSWVVVADGSAPLVMTEELKDEMIHGEIDSCELSLDLLRESGFIADSATTCPSIPTADDIPLGTISTPALWTIGRLSVLTLTKHFITLRRKPLSGPGKAPASVVRFLLSAVASGVLGSIPHEASHIYFGAAWRSGKNPLHVSVLKGTATTSLTHVWTWGVRERLTAVSSGIIIDLASLAALELLNKRKPSSLLSVASSMTAARLSLQLRFHRNCDGRHIAMLLIDNPDIAAECRDFAKTKSLASAPREVKLWFTLEAIGRLIEVSSIFYWIVRPALRMINRKAGIRHRAPLMRRMLAPYSRLGFMEGKP</sequence>
<dbReference type="Proteomes" id="UP000612712">
    <property type="component" value="Unassembled WGS sequence"/>
</dbReference>
<dbReference type="AlphaFoldDB" id="A0A8I0CM51"/>
<dbReference type="RefSeq" id="WP_183273631.1">
    <property type="nucleotide sequence ID" value="NZ_CP047187.1"/>
</dbReference>
<accession>A0A8I0CM51</accession>
<reference evidence="1" key="1">
    <citation type="submission" date="2020-08" db="EMBL/GenBank/DDBJ databases">
        <title>Sequencing the genomes of 1000 actinobacteria strains.</title>
        <authorList>
            <person name="Klenk H.-P."/>
        </authorList>
    </citation>
    <scope>NUCLEOTIDE SEQUENCE</scope>
    <source>
        <strain evidence="1">DSM 20582</strain>
    </source>
</reference>
<organism evidence="1 2">
    <name type="scientific">Corynebacterium bovis DSM 20582 = CIP 54.80</name>
    <dbReference type="NCBI Taxonomy" id="927655"/>
    <lineage>
        <taxon>Bacteria</taxon>
        <taxon>Bacillati</taxon>
        <taxon>Actinomycetota</taxon>
        <taxon>Actinomycetes</taxon>
        <taxon>Mycobacteriales</taxon>
        <taxon>Corynebacteriaceae</taxon>
        <taxon>Corynebacterium</taxon>
    </lineage>
</organism>
<proteinExistence type="predicted"/>
<dbReference type="EMBL" id="JACHWT010000002">
    <property type="protein sequence ID" value="MBB3115288.1"/>
    <property type="molecule type" value="Genomic_DNA"/>
</dbReference>
<comment type="caution">
    <text evidence="1">The sequence shown here is derived from an EMBL/GenBank/DDBJ whole genome shotgun (WGS) entry which is preliminary data.</text>
</comment>
<evidence type="ECO:0000313" key="2">
    <source>
        <dbReference type="Proteomes" id="UP000612712"/>
    </source>
</evidence>
<name>A0A8I0CM51_9CORY</name>
<gene>
    <name evidence="1" type="ORF">FHU32_000492</name>
</gene>